<keyword evidence="9" id="KW-1133">Transmembrane helix</keyword>
<evidence type="ECO:0000256" key="5">
    <source>
        <dbReference type="ARBA" id="ARBA00023004"/>
    </source>
</evidence>
<keyword evidence="3 7" id="KW-0479">Metal-binding</keyword>
<dbReference type="GO" id="GO:0004497">
    <property type="term" value="F:monooxygenase activity"/>
    <property type="evidence" value="ECO:0007669"/>
    <property type="project" value="UniProtKB-KW"/>
</dbReference>
<keyword evidence="5 7" id="KW-0408">Iron</keyword>
<feature type="transmembrane region" description="Helical" evidence="9">
    <location>
        <begin position="99"/>
        <end position="124"/>
    </location>
</feature>
<dbReference type="Gene3D" id="1.10.630.10">
    <property type="entry name" value="Cytochrome P450"/>
    <property type="match status" value="1"/>
</dbReference>
<protein>
    <submittedName>
        <fullName evidence="10">Uncharacterized protein</fullName>
    </submittedName>
</protein>
<dbReference type="PROSITE" id="PS00086">
    <property type="entry name" value="CYTOCHROME_P450"/>
    <property type="match status" value="1"/>
</dbReference>
<evidence type="ECO:0000256" key="3">
    <source>
        <dbReference type="ARBA" id="ARBA00022723"/>
    </source>
</evidence>
<dbReference type="InterPro" id="IPR001128">
    <property type="entry name" value="Cyt_P450"/>
</dbReference>
<evidence type="ECO:0000256" key="4">
    <source>
        <dbReference type="ARBA" id="ARBA00023002"/>
    </source>
</evidence>
<reference evidence="10 11" key="1">
    <citation type="submission" date="2018-04" db="EMBL/GenBank/DDBJ databases">
        <title>The genome of golden apple snail Pomacea canaliculata provides insight into stress tolerance and invasive adaptation.</title>
        <authorList>
            <person name="Liu C."/>
            <person name="Liu B."/>
            <person name="Ren Y."/>
            <person name="Zhang Y."/>
            <person name="Wang H."/>
            <person name="Li S."/>
            <person name="Jiang F."/>
            <person name="Yin L."/>
            <person name="Zhang G."/>
            <person name="Qian W."/>
            <person name="Fan W."/>
        </authorList>
    </citation>
    <scope>NUCLEOTIDE SEQUENCE [LARGE SCALE GENOMIC DNA]</scope>
    <source>
        <strain evidence="10">SZHN2017</strain>
        <tissue evidence="10">Muscle</tissue>
    </source>
</reference>
<dbReference type="GO" id="GO:0005506">
    <property type="term" value="F:iron ion binding"/>
    <property type="evidence" value="ECO:0007669"/>
    <property type="project" value="InterPro"/>
</dbReference>
<evidence type="ECO:0000313" key="11">
    <source>
        <dbReference type="Proteomes" id="UP000245119"/>
    </source>
</evidence>
<keyword evidence="9" id="KW-0812">Transmembrane</keyword>
<evidence type="ECO:0000313" key="10">
    <source>
        <dbReference type="EMBL" id="PVD23445.1"/>
    </source>
</evidence>
<dbReference type="SUPFAM" id="SSF48264">
    <property type="entry name" value="Cytochrome P450"/>
    <property type="match status" value="1"/>
</dbReference>
<dbReference type="InterPro" id="IPR017972">
    <property type="entry name" value="Cyt_P450_CS"/>
</dbReference>
<evidence type="ECO:0000256" key="2">
    <source>
        <dbReference type="ARBA" id="ARBA00022617"/>
    </source>
</evidence>
<dbReference type="PRINTS" id="PR00385">
    <property type="entry name" value="P450"/>
</dbReference>
<comment type="caution">
    <text evidence="10">The sequence shown here is derived from an EMBL/GenBank/DDBJ whole genome shotgun (WGS) entry which is preliminary data.</text>
</comment>
<dbReference type="EMBL" id="PZQS01000010">
    <property type="protein sequence ID" value="PVD23445.1"/>
    <property type="molecule type" value="Genomic_DNA"/>
</dbReference>
<name>A0A2T7NQJ8_POMCA</name>
<keyword evidence="11" id="KW-1185">Reference proteome</keyword>
<dbReference type="Proteomes" id="UP000245119">
    <property type="component" value="Linkage Group LG10"/>
</dbReference>
<keyword evidence="6 8" id="KW-0503">Monooxygenase</keyword>
<evidence type="ECO:0000256" key="6">
    <source>
        <dbReference type="ARBA" id="ARBA00023033"/>
    </source>
</evidence>
<proteinExistence type="inferred from homology"/>
<dbReference type="GO" id="GO:0020037">
    <property type="term" value="F:heme binding"/>
    <property type="evidence" value="ECO:0007669"/>
    <property type="project" value="InterPro"/>
</dbReference>
<dbReference type="OrthoDB" id="6141112at2759"/>
<evidence type="ECO:0000256" key="8">
    <source>
        <dbReference type="RuleBase" id="RU000461"/>
    </source>
</evidence>
<organism evidence="10 11">
    <name type="scientific">Pomacea canaliculata</name>
    <name type="common">Golden apple snail</name>
    <dbReference type="NCBI Taxonomy" id="400727"/>
    <lineage>
        <taxon>Eukaryota</taxon>
        <taxon>Metazoa</taxon>
        <taxon>Spiralia</taxon>
        <taxon>Lophotrochozoa</taxon>
        <taxon>Mollusca</taxon>
        <taxon>Gastropoda</taxon>
        <taxon>Caenogastropoda</taxon>
        <taxon>Architaenioglossa</taxon>
        <taxon>Ampullarioidea</taxon>
        <taxon>Ampullariidae</taxon>
        <taxon>Pomacea</taxon>
    </lineage>
</organism>
<evidence type="ECO:0000256" key="7">
    <source>
        <dbReference type="PIRSR" id="PIRSR602401-1"/>
    </source>
</evidence>
<keyword evidence="9" id="KW-0472">Membrane</keyword>
<dbReference type="AlphaFoldDB" id="A0A2T7NQJ8"/>
<dbReference type="GO" id="GO:0016705">
    <property type="term" value="F:oxidoreductase activity, acting on paired donors, with incorporation or reduction of molecular oxygen"/>
    <property type="evidence" value="ECO:0007669"/>
    <property type="project" value="InterPro"/>
</dbReference>
<dbReference type="PANTHER" id="PTHR24289">
    <property type="entry name" value="STEROID 17-ALPHA-HYDROXYLASE/17,20 LYASE"/>
    <property type="match status" value="1"/>
</dbReference>
<dbReference type="PRINTS" id="PR00463">
    <property type="entry name" value="EP450I"/>
</dbReference>
<dbReference type="STRING" id="400727.A0A2T7NQJ8"/>
<dbReference type="Pfam" id="PF00067">
    <property type="entry name" value="p450"/>
    <property type="match status" value="1"/>
</dbReference>
<comment type="cofactor">
    <cofactor evidence="7">
        <name>heme</name>
        <dbReference type="ChEBI" id="CHEBI:30413"/>
    </cofactor>
</comment>
<evidence type="ECO:0000256" key="9">
    <source>
        <dbReference type="SAM" id="Phobius"/>
    </source>
</evidence>
<dbReference type="PANTHER" id="PTHR24289:SF1">
    <property type="entry name" value="STEROID 17-ALPHA-HYDROXYLASE_17,20 LYASE"/>
    <property type="match status" value="1"/>
</dbReference>
<comment type="similarity">
    <text evidence="1 8">Belongs to the cytochrome P450 family.</text>
</comment>
<gene>
    <name evidence="10" type="ORF">C0Q70_16714</name>
</gene>
<feature type="binding site" description="axial binding residue" evidence="7">
    <location>
        <position position="555"/>
    </location>
    <ligand>
        <name>heme</name>
        <dbReference type="ChEBI" id="CHEBI:30413"/>
    </ligand>
    <ligandPart>
        <name>Fe</name>
        <dbReference type="ChEBI" id="CHEBI:18248"/>
    </ligandPart>
</feature>
<sequence>MAAILVQCDAYAAIREGPCEDPVSGEVHQVGDTFYPAGRCESWTCVKGNLQQMMVEIYGNVWPPLALHFFHAGCLLRTLVQEQRACTRVGRYNSMIQSIGIVGAVPAGVVCAASCVVVLIVVLLRRLTSRQQDGQSSGQTAALPLPPGPRGAKAVLSLLRGITLGNFHLEAQTWAPPCTPISMCTSRLGSFVSINHPDLVREAFAGRHTESITNDRPETFIGKFLFYGYKDIGFTSITPEWFVQRKMFHSALRLYGDGVQRFESTVQEEVRRLMEELEQCLGEDVYIEEHLSFSLLCILSILLTGERPAKDSPVPTAIRQLDRAISTMGTPSVDTLLRFLPWLRLVPGWFRRQCHVTRESRDYLIDTIVSRAQATVSADHPRGIVDALLLAQRAGGLRVTDDHVKGLILDIVVGGYVTSLTSFLSTLIVFLNCPHVVRSIQAEIDDVIGQKTPTLEYRKDLHYTEATLLEVLRFMRVFPLGLPHLCQKATEIGGYHIPKGTLLFANQWHSSRSDVWEKADSFLPERFLDEKGRLLSADHPTRRNLLPFGVGKRACPGEKFARSRLFLLVTTLLQRFDFLPPSDGRVIPLDDVPWVDMSSTQNASTDWCARTVV</sequence>
<dbReference type="InterPro" id="IPR036396">
    <property type="entry name" value="Cyt_P450_sf"/>
</dbReference>
<evidence type="ECO:0000256" key="1">
    <source>
        <dbReference type="ARBA" id="ARBA00010617"/>
    </source>
</evidence>
<accession>A0A2T7NQJ8</accession>
<dbReference type="InterPro" id="IPR002401">
    <property type="entry name" value="Cyt_P450_E_grp-I"/>
</dbReference>
<keyword evidence="2 7" id="KW-0349">Heme</keyword>
<keyword evidence="4 8" id="KW-0560">Oxidoreductase</keyword>